<comment type="caution">
    <text evidence="1">The sequence shown here is derived from an EMBL/GenBank/DDBJ whole genome shotgun (WGS) entry which is preliminary data.</text>
</comment>
<keyword evidence="2" id="KW-1185">Reference proteome</keyword>
<dbReference type="EMBL" id="CAKOAT010096265">
    <property type="protein sequence ID" value="CAH8321672.1"/>
    <property type="molecule type" value="Genomic_DNA"/>
</dbReference>
<proteinExistence type="predicted"/>
<dbReference type="AlphaFoldDB" id="A0ABC8JCB2"/>
<sequence length="69" mass="7789">MCKETIDREVFDNHKGEICPKRIVTCEFLKYVATARNSVINATAMLDCKKHIAIKPNALVLCSTMLNHP</sequence>
<evidence type="ECO:0000313" key="1">
    <source>
        <dbReference type="EMBL" id="CAH8321672.1"/>
    </source>
</evidence>
<accession>A0ABC8JCB2</accession>
<protein>
    <submittedName>
        <fullName evidence="1">Uncharacterized protein</fullName>
    </submittedName>
</protein>
<feature type="non-terminal residue" evidence="1">
    <location>
        <position position="69"/>
    </location>
</feature>
<dbReference type="Proteomes" id="UP001642260">
    <property type="component" value="Unassembled WGS sequence"/>
</dbReference>
<gene>
    <name evidence="1" type="ORF">ERUC_LOCUS9418</name>
</gene>
<evidence type="ECO:0000313" key="2">
    <source>
        <dbReference type="Proteomes" id="UP001642260"/>
    </source>
</evidence>
<reference evidence="1 2" key="1">
    <citation type="submission" date="2022-03" db="EMBL/GenBank/DDBJ databases">
        <authorList>
            <person name="Macdonald S."/>
            <person name="Ahmed S."/>
            <person name="Newling K."/>
        </authorList>
    </citation>
    <scope>NUCLEOTIDE SEQUENCE [LARGE SCALE GENOMIC DNA]</scope>
</reference>
<organism evidence="1 2">
    <name type="scientific">Eruca vesicaria subsp. sativa</name>
    <name type="common">Garden rocket</name>
    <name type="synonym">Eruca sativa</name>
    <dbReference type="NCBI Taxonomy" id="29727"/>
    <lineage>
        <taxon>Eukaryota</taxon>
        <taxon>Viridiplantae</taxon>
        <taxon>Streptophyta</taxon>
        <taxon>Embryophyta</taxon>
        <taxon>Tracheophyta</taxon>
        <taxon>Spermatophyta</taxon>
        <taxon>Magnoliopsida</taxon>
        <taxon>eudicotyledons</taxon>
        <taxon>Gunneridae</taxon>
        <taxon>Pentapetalae</taxon>
        <taxon>rosids</taxon>
        <taxon>malvids</taxon>
        <taxon>Brassicales</taxon>
        <taxon>Brassicaceae</taxon>
        <taxon>Brassiceae</taxon>
        <taxon>Eruca</taxon>
    </lineage>
</organism>
<name>A0ABC8JCB2_ERUVS</name>